<proteinExistence type="predicted"/>
<reference evidence="2" key="1">
    <citation type="submission" date="2018-02" db="EMBL/GenBank/DDBJ databases">
        <authorList>
            <person name="Hausmann B."/>
        </authorList>
    </citation>
    <scope>NUCLEOTIDE SEQUENCE [LARGE SCALE GENOMIC DNA]</scope>
    <source>
        <strain evidence="2">Peat soil MAG SbF1</strain>
    </source>
</reference>
<gene>
    <name evidence="1" type="ORF">SBF1_4990001</name>
</gene>
<evidence type="ECO:0000313" key="1">
    <source>
        <dbReference type="EMBL" id="SPF51105.1"/>
    </source>
</evidence>
<evidence type="ECO:0000313" key="2">
    <source>
        <dbReference type="Proteomes" id="UP000238916"/>
    </source>
</evidence>
<dbReference type="Proteomes" id="UP000238916">
    <property type="component" value="Unassembled WGS sequence"/>
</dbReference>
<sequence length="58" mass="6995">MDDELKSQIKRFVTMLELMEDDVELTESESNFLKWLSSWDQEKIDNFISIVKKARKKQ</sequence>
<dbReference type="EMBL" id="OMOF01000444">
    <property type="protein sequence ID" value="SPF51105.1"/>
    <property type="molecule type" value="Genomic_DNA"/>
</dbReference>
<protein>
    <submittedName>
        <fullName evidence="1">Uncharacterized protein</fullName>
    </submittedName>
</protein>
<accession>A0A2U3LGM8</accession>
<organism evidence="1 2">
    <name type="scientific">Candidatus Desulfosporosinus infrequens</name>
    <dbReference type="NCBI Taxonomy" id="2043169"/>
    <lineage>
        <taxon>Bacteria</taxon>
        <taxon>Bacillati</taxon>
        <taxon>Bacillota</taxon>
        <taxon>Clostridia</taxon>
        <taxon>Eubacteriales</taxon>
        <taxon>Desulfitobacteriaceae</taxon>
        <taxon>Desulfosporosinus</taxon>
    </lineage>
</organism>
<dbReference type="AlphaFoldDB" id="A0A2U3LGM8"/>
<name>A0A2U3LGM8_9FIRM</name>